<dbReference type="CDD" id="cd09274">
    <property type="entry name" value="RNase_HI_RT_Ty3"/>
    <property type="match status" value="1"/>
</dbReference>
<dbReference type="InterPro" id="IPR019734">
    <property type="entry name" value="TPR_rpt"/>
</dbReference>
<dbReference type="Pfam" id="PF12569">
    <property type="entry name" value="NatA_aux_su"/>
    <property type="match status" value="1"/>
</dbReference>
<keyword evidence="7" id="KW-0695">RNA-directed DNA polymerase</keyword>
<keyword evidence="6" id="KW-0378">Hydrolase</keyword>
<proteinExistence type="predicted"/>
<feature type="repeat" description="TPR" evidence="8">
    <location>
        <begin position="735"/>
        <end position="768"/>
    </location>
</feature>
<dbReference type="EMBL" id="CADCXU010025150">
    <property type="protein sequence ID" value="CAB0012260.1"/>
    <property type="molecule type" value="Genomic_DNA"/>
</dbReference>
<dbReference type="GO" id="GO:0004519">
    <property type="term" value="F:endonuclease activity"/>
    <property type="evidence" value="ECO:0007669"/>
    <property type="project" value="UniProtKB-KW"/>
</dbReference>
<dbReference type="InterPro" id="IPR011990">
    <property type="entry name" value="TPR-like_helical_dom_sf"/>
</dbReference>
<evidence type="ECO:0000313" key="12">
    <source>
        <dbReference type="Proteomes" id="UP000479000"/>
    </source>
</evidence>
<dbReference type="CDD" id="cd01647">
    <property type="entry name" value="RT_LTR"/>
    <property type="match status" value="1"/>
</dbReference>
<name>A0A6H5H654_9HEMI</name>
<gene>
    <name evidence="11" type="ORF">NTEN_LOCUS17023</name>
</gene>
<dbReference type="FunFam" id="3.30.70.270:FF:000020">
    <property type="entry name" value="Transposon Tf2-6 polyprotein-like Protein"/>
    <property type="match status" value="1"/>
</dbReference>
<dbReference type="SMART" id="SM00028">
    <property type="entry name" value="TPR"/>
    <property type="match status" value="4"/>
</dbReference>
<dbReference type="Pfam" id="PF00078">
    <property type="entry name" value="RVT_1"/>
    <property type="match status" value="1"/>
</dbReference>
<keyword evidence="5" id="KW-0255">Endonuclease</keyword>
<dbReference type="InterPro" id="IPR000477">
    <property type="entry name" value="RT_dom"/>
</dbReference>
<dbReference type="PROSITE" id="PS50878">
    <property type="entry name" value="RT_POL"/>
    <property type="match status" value="1"/>
</dbReference>
<dbReference type="Pfam" id="PF17917">
    <property type="entry name" value="RT_RNaseH"/>
    <property type="match status" value="1"/>
</dbReference>
<evidence type="ECO:0000256" key="3">
    <source>
        <dbReference type="ARBA" id="ARBA00022695"/>
    </source>
</evidence>
<dbReference type="GO" id="GO:0003964">
    <property type="term" value="F:RNA-directed DNA polymerase activity"/>
    <property type="evidence" value="ECO:0007669"/>
    <property type="project" value="UniProtKB-KW"/>
</dbReference>
<keyword evidence="12" id="KW-1185">Reference proteome</keyword>
<evidence type="ECO:0000256" key="4">
    <source>
        <dbReference type="ARBA" id="ARBA00022722"/>
    </source>
</evidence>
<dbReference type="Gene3D" id="3.10.10.10">
    <property type="entry name" value="HIV Type 1 Reverse Transcriptase, subunit A, domain 1"/>
    <property type="match status" value="1"/>
</dbReference>
<feature type="non-terminal residue" evidence="11">
    <location>
        <position position="1407"/>
    </location>
</feature>
<dbReference type="SUPFAM" id="SSF56672">
    <property type="entry name" value="DNA/RNA polymerases"/>
    <property type="match status" value="1"/>
</dbReference>
<feature type="domain" description="Reverse transcriptase" evidence="10">
    <location>
        <begin position="226"/>
        <end position="410"/>
    </location>
</feature>
<dbReference type="Gene3D" id="3.30.70.270">
    <property type="match status" value="2"/>
</dbReference>
<feature type="region of interest" description="Disordered" evidence="9">
    <location>
        <begin position="1224"/>
        <end position="1259"/>
    </location>
</feature>
<dbReference type="InterPro" id="IPR043128">
    <property type="entry name" value="Rev_trsase/Diguanyl_cyclase"/>
</dbReference>
<evidence type="ECO:0000256" key="2">
    <source>
        <dbReference type="ARBA" id="ARBA00022679"/>
    </source>
</evidence>
<protein>
    <recommendedName>
        <fullName evidence="1">RNA-directed DNA polymerase</fullName>
        <ecNumber evidence="1">2.7.7.49</ecNumber>
    </recommendedName>
</protein>
<keyword evidence="3" id="KW-0548">Nucleotidyltransferase</keyword>
<organism evidence="11 12">
    <name type="scientific">Nesidiocoris tenuis</name>
    <dbReference type="NCBI Taxonomy" id="355587"/>
    <lineage>
        <taxon>Eukaryota</taxon>
        <taxon>Metazoa</taxon>
        <taxon>Ecdysozoa</taxon>
        <taxon>Arthropoda</taxon>
        <taxon>Hexapoda</taxon>
        <taxon>Insecta</taxon>
        <taxon>Pterygota</taxon>
        <taxon>Neoptera</taxon>
        <taxon>Paraneoptera</taxon>
        <taxon>Hemiptera</taxon>
        <taxon>Heteroptera</taxon>
        <taxon>Panheteroptera</taxon>
        <taxon>Cimicomorpha</taxon>
        <taxon>Miridae</taxon>
        <taxon>Dicyphina</taxon>
        <taxon>Nesidiocoris</taxon>
    </lineage>
</organism>
<evidence type="ECO:0000256" key="6">
    <source>
        <dbReference type="ARBA" id="ARBA00022801"/>
    </source>
</evidence>
<keyword evidence="8" id="KW-0802">TPR repeat</keyword>
<feature type="compositionally biased region" description="Polar residues" evidence="9">
    <location>
        <begin position="1226"/>
        <end position="1238"/>
    </location>
</feature>
<dbReference type="InterPro" id="IPR050951">
    <property type="entry name" value="Retrovirus_Pol_polyprotein"/>
</dbReference>
<dbReference type="Gene3D" id="1.25.40.1040">
    <property type="match status" value="1"/>
</dbReference>
<evidence type="ECO:0000256" key="9">
    <source>
        <dbReference type="SAM" id="MobiDB-lite"/>
    </source>
</evidence>
<evidence type="ECO:0000256" key="5">
    <source>
        <dbReference type="ARBA" id="ARBA00022759"/>
    </source>
</evidence>
<sequence>MTMQMRGTTAPRKRIILRKTTVAPVLKPFTFDCSSTKPRSLRLEVRKLRLKIFLPLPRSNTRRTCCCPGHSTRKPRSYRLEARTLHLDPGLLPLEGLRTTLDIVKKKNQNVQVVQVPTLELKSCPQIEDLPTKDVLFSQNSTCDRIRRIEGLSHLDSLTPIEREEILRVIHDFNDLYYLPGDKLSTIPGITHRIATQTEEPIYLRPYRIPHVFKEDVENQLLDMEKQGIIRRSNSAYNFPLIVVRKKPDQNSGKIDIRICIDYRKLNEITIGQTFPIPNIADILDSLGNSRYFTTIDLASAFHQISVDPRDIQKTAFSSGNAHWEYLKMPFGLKSAPATMAKAMSMVLNSHKGIRAFAYLDDVIVHSPDLKRHIEEIRLLFQAMRKFHLRISPQKCAYLRKEVTYLGHHISDKGVLPDESKVAVLKRMPVPRNVKEVKSFVAFASYYRKFVKNFAQIAVPLTRLTKKDVPFRWTSQEQLAFETLKNSLSNPPLLKYPDFSQDFNLATDASAYAVGAILSQGPIGQDLPIAFASKTLSSAQSRWSVIERETFGIIFAVKHFFPYIFGRHVKIYTDHRPLTWLFNHKDQNSKLFRWSLELSKFDYEIIYRKGVNNPADHLSRVKMGSHDKKEAEFANVDSLHVLQTAGSHSQAIADELPSTTLCLASLFYLPNVLPLSCETRIVNVNSPLWRQLKNPESPLFSKCLAWKGLFRGYLYSPGKGLKIVHEALKEDEKSAFIWQALGKLYAMQGTFRNAVKCYERGLELEPENVGIMENLAQVLVHVDDLEGFVNRTGDIVRTSWSSRRILAKNHWIWYSVALHMAGDLQGALSIFNSLSQSWTADRKESTYKSSELLLYHNQLIRETGDSAKALRHILENRHLISDVQSVEEVLVDLYAETDKFEDAIAACRSLVERNPNNKSYYEKLFELKANVSEAGAIENLIEDLPHVKMPKTLLLQYASGKIFLQFLKELMSEQLKKGSFSLFESVKSILGDSHKKNCVMSYLKKHEQHLASSDCRSVDQTEKELISNYVCTAKILDSDKQYEQALRLVKKALVLNPLMPDSYLTKAKILKHAMNPTEACKAVERAQRMDPTDWYMGVKLVRYMLRANIIDRAEEMYTELRQNDGTEETDVPCLWFLFEKALALERIGKLEESLMTCEMVENAFVKIESNAFPMHSLCLKKLTLRSYESFVTSLRNLRKNEHYRKTAILAVKLAVKLHDERKKQVKSQTLNKSLRRTPSSIGKSQSTISSMSRTSVRVQPTPVQTEPVRIIENPLVFVKKFLKALQLHHADSIDTHLAAYEVNSRLKKPILMIKSLLEAKNVQEDHPALLVSKIRCQNLMKQWASEGNQTKQHLTVQAQLGAKILWKEKSAEERIWTLLQEEKDLQRLLDVGKALYHWDKAKKDTAI</sequence>
<dbReference type="SUPFAM" id="SSF48452">
    <property type="entry name" value="TPR-like"/>
    <property type="match status" value="1"/>
</dbReference>
<dbReference type="OrthoDB" id="6382339at2759"/>
<reference evidence="11 12" key="1">
    <citation type="submission" date="2020-02" db="EMBL/GenBank/DDBJ databases">
        <authorList>
            <person name="Ferguson B K."/>
        </authorList>
    </citation>
    <scope>NUCLEOTIDE SEQUENCE [LARGE SCALE GENOMIC DNA]</scope>
</reference>
<evidence type="ECO:0000259" key="10">
    <source>
        <dbReference type="PROSITE" id="PS50878"/>
    </source>
</evidence>
<dbReference type="GO" id="GO:0016787">
    <property type="term" value="F:hydrolase activity"/>
    <property type="evidence" value="ECO:0007669"/>
    <property type="project" value="UniProtKB-KW"/>
</dbReference>
<dbReference type="Proteomes" id="UP000479000">
    <property type="component" value="Unassembled WGS sequence"/>
</dbReference>
<dbReference type="PANTHER" id="PTHR37984">
    <property type="entry name" value="PROTEIN CBG26694"/>
    <property type="match status" value="1"/>
</dbReference>
<evidence type="ECO:0000256" key="1">
    <source>
        <dbReference type="ARBA" id="ARBA00012493"/>
    </source>
</evidence>
<evidence type="ECO:0000313" key="11">
    <source>
        <dbReference type="EMBL" id="CAB0012260.1"/>
    </source>
</evidence>
<dbReference type="InterPro" id="IPR021183">
    <property type="entry name" value="NatA_aux_su"/>
</dbReference>
<dbReference type="InterPro" id="IPR043502">
    <property type="entry name" value="DNA/RNA_pol_sf"/>
</dbReference>
<dbReference type="PANTHER" id="PTHR37984:SF5">
    <property type="entry name" value="PROTEIN NYNRIN-LIKE"/>
    <property type="match status" value="1"/>
</dbReference>
<dbReference type="Gene3D" id="1.25.40.1010">
    <property type="match status" value="2"/>
</dbReference>
<feature type="compositionally biased region" description="Low complexity" evidence="9">
    <location>
        <begin position="1239"/>
        <end position="1258"/>
    </location>
</feature>
<dbReference type="InterPro" id="IPR041373">
    <property type="entry name" value="RT_RNaseH"/>
</dbReference>
<dbReference type="Pfam" id="PF13428">
    <property type="entry name" value="TPR_14"/>
    <property type="match status" value="1"/>
</dbReference>
<accession>A0A6H5H654</accession>
<dbReference type="PROSITE" id="PS50293">
    <property type="entry name" value="TPR_REGION"/>
    <property type="match status" value="1"/>
</dbReference>
<dbReference type="PROSITE" id="PS50005">
    <property type="entry name" value="TPR"/>
    <property type="match status" value="1"/>
</dbReference>
<dbReference type="EC" id="2.7.7.49" evidence="1"/>
<keyword evidence="2" id="KW-0808">Transferase</keyword>
<keyword evidence="4" id="KW-0540">Nuclease</keyword>
<evidence type="ECO:0000256" key="7">
    <source>
        <dbReference type="ARBA" id="ARBA00022918"/>
    </source>
</evidence>
<evidence type="ECO:0000256" key="8">
    <source>
        <dbReference type="PROSITE-ProRule" id="PRU00339"/>
    </source>
</evidence>